<dbReference type="Pfam" id="PF07969">
    <property type="entry name" value="Amidohydro_3"/>
    <property type="match status" value="1"/>
</dbReference>
<gene>
    <name evidence="2" type="ORF">LX97_03467</name>
</gene>
<dbReference type="RefSeq" id="WP_015363456.1">
    <property type="nucleotide sequence ID" value="NZ_QKZR01000013.1"/>
</dbReference>
<dbReference type="CDD" id="cd01300">
    <property type="entry name" value="YtcJ_like"/>
    <property type="match status" value="1"/>
</dbReference>
<name>A0ABX5PTL4_9FLAO</name>
<dbReference type="InterPro" id="IPR033932">
    <property type="entry name" value="YtcJ-like"/>
</dbReference>
<dbReference type="SUPFAM" id="SSF51338">
    <property type="entry name" value="Composite domain of metallo-dependent hydrolases"/>
    <property type="match status" value="1"/>
</dbReference>
<comment type="caution">
    <text evidence="2">The sequence shown here is derived from an EMBL/GenBank/DDBJ whole genome shotgun (WGS) entry which is preliminary data.</text>
</comment>
<evidence type="ECO:0000313" key="3">
    <source>
        <dbReference type="Proteomes" id="UP000248584"/>
    </source>
</evidence>
<evidence type="ECO:0000313" key="2">
    <source>
        <dbReference type="EMBL" id="PZX36256.1"/>
    </source>
</evidence>
<dbReference type="Gene3D" id="3.20.20.140">
    <property type="entry name" value="Metal-dependent hydrolases"/>
    <property type="match status" value="1"/>
</dbReference>
<reference evidence="2 3" key="1">
    <citation type="submission" date="2018-06" db="EMBL/GenBank/DDBJ databases">
        <title>Genomic Encyclopedia of Archaeal and Bacterial Type Strains, Phase II (KMG-II): from individual species to whole genera.</title>
        <authorList>
            <person name="Goeker M."/>
        </authorList>
    </citation>
    <scope>NUCLEOTIDE SEQUENCE [LARGE SCALE GENOMIC DNA]</scope>
    <source>
        <strain evidence="2 3">DSM 17205</strain>
    </source>
</reference>
<dbReference type="PANTHER" id="PTHR22642">
    <property type="entry name" value="IMIDAZOLONEPROPIONASE"/>
    <property type="match status" value="1"/>
</dbReference>
<dbReference type="EMBL" id="QKZR01000013">
    <property type="protein sequence ID" value="PZX36256.1"/>
    <property type="molecule type" value="Genomic_DNA"/>
</dbReference>
<dbReference type="InterPro" id="IPR032466">
    <property type="entry name" value="Metal_Hydrolase"/>
</dbReference>
<protein>
    <recommendedName>
        <fullName evidence="1">Amidohydrolase 3 domain-containing protein</fullName>
    </recommendedName>
</protein>
<dbReference type="Gene3D" id="2.30.40.10">
    <property type="entry name" value="Urease, subunit C, domain 1"/>
    <property type="match status" value="1"/>
</dbReference>
<dbReference type="Gene3D" id="3.10.310.70">
    <property type="match status" value="1"/>
</dbReference>
<accession>A0ABX5PTL4</accession>
<evidence type="ECO:0000259" key="1">
    <source>
        <dbReference type="Pfam" id="PF07969"/>
    </source>
</evidence>
<dbReference type="InterPro" id="IPR011059">
    <property type="entry name" value="Metal-dep_hydrolase_composite"/>
</dbReference>
<dbReference type="SUPFAM" id="SSF51556">
    <property type="entry name" value="Metallo-dependent hydrolases"/>
    <property type="match status" value="1"/>
</dbReference>
<sequence>MMKKLIILCLPFCIFSCNNSTKRATPEQAANTIYINGDIITMEGDEPAYVEAIAEKNGIIQKIGTKEEVLELEGDSTTVINLKGKALFPGLIDGHAHFFGFGPQASGANLLPPPDAQVKNIDDIISTLKTWATPENIELTGWIFGLGFDDSQLEEKRFPTKEDLDKVSTEHPIMIMHISAHFCVMNSKGLEMVGINSETPDPEGGIIRRMPNSKEPNGVLEELAAIPYMAKAVTASKPENLAKQMQAGLEMAKSYGYTTIQEGKAMQQHEIMAAFADKGMFDIDVVSYMDYPSAKYMDTKWNSKEYNGHYRIGGIKMTLDGSPQGRTAWRTEPYLLPPDGAPRDYKGYPAIPDDNDVADVYKMAYKNNWQILTHANGDAAADQMIKGLQAAEKELGKKDLRNVLIHGQYIRPDQLDSLKQLNVIVSLFPLHTFYWGDWHEQLIGEELGQKISPTRTALDKGLKLTIHTDAPVALPNLMRMVWTAVSRTSRSGKSIGADERLTPYEAMKCITDWSAYQHWEDNKKGTLTEGKIADFVILDANPLKVDTEAIKDIKVLNTIKEGKIVYESE</sequence>
<organism evidence="2 3">
    <name type="scientific">Nonlabens dokdonensis</name>
    <dbReference type="NCBI Taxonomy" id="328515"/>
    <lineage>
        <taxon>Bacteria</taxon>
        <taxon>Pseudomonadati</taxon>
        <taxon>Bacteroidota</taxon>
        <taxon>Flavobacteriia</taxon>
        <taxon>Flavobacteriales</taxon>
        <taxon>Flavobacteriaceae</taxon>
        <taxon>Nonlabens</taxon>
    </lineage>
</organism>
<dbReference type="Proteomes" id="UP000248584">
    <property type="component" value="Unassembled WGS sequence"/>
</dbReference>
<proteinExistence type="predicted"/>
<dbReference type="PANTHER" id="PTHR22642:SF2">
    <property type="entry name" value="PROTEIN LONG AFTER FAR-RED 3"/>
    <property type="match status" value="1"/>
</dbReference>
<feature type="domain" description="Amidohydrolase 3" evidence="1">
    <location>
        <begin position="79"/>
        <end position="566"/>
    </location>
</feature>
<dbReference type="InterPro" id="IPR013108">
    <property type="entry name" value="Amidohydro_3"/>
</dbReference>
<keyword evidence="3" id="KW-1185">Reference proteome</keyword>